<evidence type="ECO:0000313" key="2">
    <source>
        <dbReference type="Proteomes" id="UP000494120"/>
    </source>
</evidence>
<dbReference type="EMBL" id="CABVQG010000011">
    <property type="protein sequence ID" value="VWC74027.1"/>
    <property type="molecule type" value="Genomic_DNA"/>
</dbReference>
<sequence>MRSEIVRASSLMLLGTMSAEQRVAEFLLNLSERFRVLSYSLTDSTCA</sequence>
<evidence type="ECO:0000313" key="1">
    <source>
        <dbReference type="EMBL" id="VWC74027.1"/>
    </source>
</evidence>
<name>A0ABY6XSK3_9BURK</name>
<proteinExistence type="predicted"/>
<organism evidence="1 2">
    <name type="scientific">Burkholderia aenigmatica</name>
    <dbReference type="NCBI Taxonomy" id="2015348"/>
    <lineage>
        <taxon>Bacteria</taxon>
        <taxon>Pseudomonadati</taxon>
        <taxon>Pseudomonadota</taxon>
        <taxon>Betaproteobacteria</taxon>
        <taxon>Burkholderiales</taxon>
        <taxon>Burkholderiaceae</taxon>
        <taxon>Burkholderia</taxon>
        <taxon>Burkholderia cepacia complex</taxon>
    </lineage>
</organism>
<gene>
    <name evidence="1" type="ORF">BLA17378_03471</name>
</gene>
<protein>
    <submittedName>
        <fullName evidence="1">Crp/Fnr family transcriptional regulator</fullName>
    </submittedName>
</protein>
<comment type="caution">
    <text evidence="1">The sequence shown here is derived from an EMBL/GenBank/DDBJ whole genome shotgun (WGS) entry which is preliminary data.</text>
</comment>
<keyword evidence="2" id="KW-1185">Reference proteome</keyword>
<dbReference type="Proteomes" id="UP000494120">
    <property type="component" value="Unassembled WGS sequence"/>
</dbReference>
<reference evidence="1 2" key="1">
    <citation type="submission" date="2019-09" db="EMBL/GenBank/DDBJ databases">
        <authorList>
            <person name="Depoorter E."/>
        </authorList>
    </citation>
    <scope>NUCLEOTIDE SEQUENCE [LARGE SCALE GENOMIC DNA]</scope>
    <source>
        <strain evidence="1 2">R-17378</strain>
    </source>
</reference>
<accession>A0ABY6XSK3</accession>